<dbReference type="PROSITE" id="PS51257">
    <property type="entry name" value="PROKAR_LIPOPROTEIN"/>
    <property type="match status" value="1"/>
</dbReference>
<comment type="caution">
    <text evidence="2">The sequence shown here is derived from an EMBL/GenBank/DDBJ whole genome shotgun (WGS) entry which is preliminary data.</text>
</comment>
<organism evidence="2 3">
    <name type="scientific">Streblomastix strix</name>
    <dbReference type="NCBI Taxonomy" id="222440"/>
    <lineage>
        <taxon>Eukaryota</taxon>
        <taxon>Metamonada</taxon>
        <taxon>Preaxostyla</taxon>
        <taxon>Oxymonadida</taxon>
        <taxon>Streblomastigidae</taxon>
        <taxon>Streblomastix</taxon>
    </lineage>
</organism>
<feature type="chain" id="PRO_5023904914" evidence="1">
    <location>
        <begin position="20"/>
        <end position="154"/>
    </location>
</feature>
<dbReference type="AlphaFoldDB" id="A0A5J4WM04"/>
<gene>
    <name evidence="2" type="ORF">EZS28_008468</name>
</gene>
<reference evidence="2 3" key="1">
    <citation type="submission" date="2019-03" db="EMBL/GenBank/DDBJ databases">
        <title>Single cell metagenomics reveals metabolic interactions within the superorganism composed of flagellate Streblomastix strix and complex community of Bacteroidetes bacteria on its surface.</title>
        <authorList>
            <person name="Treitli S.C."/>
            <person name="Kolisko M."/>
            <person name="Husnik F."/>
            <person name="Keeling P."/>
            <person name="Hampl V."/>
        </authorList>
    </citation>
    <scope>NUCLEOTIDE SEQUENCE [LARGE SCALE GENOMIC DNA]</scope>
    <source>
        <strain evidence="2">ST1C</strain>
    </source>
</reference>
<name>A0A5J4WM04_9EUKA</name>
<evidence type="ECO:0000313" key="3">
    <source>
        <dbReference type="Proteomes" id="UP000324800"/>
    </source>
</evidence>
<dbReference type="EMBL" id="SNRW01001540">
    <property type="protein sequence ID" value="KAA6396010.1"/>
    <property type="molecule type" value="Genomic_DNA"/>
</dbReference>
<sequence>MTVMKPFVLLSHHGWCACAIPVRYDQTPYRDLGLRTFSSVVNSINCGDWWRNPQASLFPSYDEFEGATYRKYVQMEIEEELAETGTLSIVPQHSVLRYHTPVFPLRFGKFFDSEIILGISPHPLILENFRWRTLQPWQIRKAITMMGVEEDLQF</sequence>
<evidence type="ECO:0000256" key="1">
    <source>
        <dbReference type="SAM" id="SignalP"/>
    </source>
</evidence>
<evidence type="ECO:0000313" key="2">
    <source>
        <dbReference type="EMBL" id="KAA6396010.1"/>
    </source>
</evidence>
<accession>A0A5J4WM04</accession>
<keyword evidence="1" id="KW-0732">Signal</keyword>
<proteinExistence type="predicted"/>
<dbReference type="Proteomes" id="UP000324800">
    <property type="component" value="Unassembled WGS sequence"/>
</dbReference>
<feature type="signal peptide" evidence="1">
    <location>
        <begin position="1"/>
        <end position="19"/>
    </location>
</feature>
<protein>
    <submittedName>
        <fullName evidence="2">Uncharacterized protein</fullName>
    </submittedName>
</protein>